<keyword evidence="2 5" id="KW-0808">Transferase</keyword>
<evidence type="ECO:0000259" key="4">
    <source>
        <dbReference type="Pfam" id="PF13579"/>
    </source>
</evidence>
<dbReference type="Gene3D" id="3.40.50.2000">
    <property type="entry name" value="Glycogen Phosphorylase B"/>
    <property type="match status" value="2"/>
</dbReference>
<dbReference type="Pfam" id="PF13579">
    <property type="entry name" value="Glyco_trans_4_4"/>
    <property type="match status" value="1"/>
</dbReference>
<keyword evidence="6" id="KW-1185">Reference proteome</keyword>
<feature type="domain" description="Glycosyltransferase subfamily 4-like N-terminal" evidence="4">
    <location>
        <begin position="25"/>
        <end position="154"/>
    </location>
</feature>
<dbReference type="AlphaFoldDB" id="A0A3G2E4R6"/>
<dbReference type="GO" id="GO:0016757">
    <property type="term" value="F:glycosyltransferase activity"/>
    <property type="evidence" value="ECO:0007669"/>
    <property type="project" value="UniProtKB-KW"/>
</dbReference>
<dbReference type="EMBL" id="CP033019">
    <property type="protein sequence ID" value="AYM75308.1"/>
    <property type="molecule type" value="Genomic_DNA"/>
</dbReference>
<proteinExistence type="predicted"/>
<dbReference type="SUPFAM" id="SSF53756">
    <property type="entry name" value="UDP-Glycosyltransferase/glycogen phosphorylase"/>
    <property type="match status" value="1"/>
</dbReference>
<protein>
    <submittedName>
        <fullName evidence="5">Glycosyltransferase family 1 protein</fullName>
    </submittedName>
</protein>
<evidence type="ECO:0000256" key="2">
    <source>
        <dbReference type="ARBA" id="ARBA00022679"/>
    </source>
</evidence>
<dbReference type="InterPro" id="IPR001296">
    <property type="entry name" value="Glyco_trans_1"/>
</dbReference>
<evidence type="ECO:0000313" key="6">
    <source>
        <dbReference type="Proteomes" id="UP000279594"/>
    </source>
</evidence>
<dbReference type="Pfam" id="PF00534">
    <property type="entry name" value="Glycos_transf_1"/>
    <property type="match status" value="1"/>
</dbReference>
<evidence type="ECO:0000256" key="1">
    <source>
        <dbReference type="ARBA" id="ARBA00022676"/>
    </source>
</evidence>
<dbReference type="PANTHER" id="PTHR12526:SF510">
    <property type="entry name" value="D-INOSITOL 3-PHOSPHATE GLYCOSYLTRANSFERASE"/>
    <property type="match status" value="1"/>
</dbReference>
<sequence length="351" mass="37985">MVGTHPGGKGGIATVVAVLQQQGFFKENAVRYIATHAQGGGVRKLGTAIGAVCTVAWLCLTQRPAIVHVHSASRASFYRKSLILLTARLLGRKTIFHLHGAEFRQFANVESGPLARWWIRRTLASSSMVVTLSESWSGFLRELAPTARLRVVANSVSMPVLQEPAREEAGRILFLGRAEKRKGIFELLDAIALLKQEYPEVMLVIGGDGDLQEIALTVERLQIGAHVSILGWIGTQERDEQLARAAVFTLPSHDEGLPMSMLEAMATGKAIVVTPVGGIPEAVYDQVNGLLVPPGDVEALAAAFSRLLTDITLRRRIGEQARATVAERFSTQVVMAQLASLYRELEGPAAP</sequence>
<gene>
    <name evidence="5" type="ORF">D9M09_05440</name>
</gene>
<reference evidence="5 6" key="1">
    <citation type="submission" date="2018-10" db="EMBL/GenBank/DDBJ databases">
        <title>Effects of UV and annual dynamics of microbial communities in freshwater RAS systems.</title>
        <authorList>
            <person name="Bekkelund A.K."/>
            <person name="Hansen B.R."/>
            <person name="Stokken H."/>
            <person name="Eriksen B.F."/>
            <person name="Kashulin N.A."/>
        </authorList>
    </citation>
    <scope>NUCLEOTIDE SEQUENCE [LARGE SCALE GENOMIC DNA]</scope>
    <source>
        <strain evidence="5 6">BHSEK</strain>
    </source>
</reference>
<keyword evidence="1" id="KW-0328">Glycosyltransferase</keyword>
<evidence type="ECO:0000313" key="5">
    <source>
        <dbReference type="EMBL" id="AYM75308.1"/>
    </source>
</evidence>
<organism evidence="5 6">
    <name type="scientific">Janthinobacterium agaricidamnosum</name>
    <dbReference type="NCBI Taxonomy" id="55508"/>
    <lineage>
        <taxon>Bacteria</taxon>
        <taxon>Pseudomonadati</taxon>
        <taxon>Pseudomonadota</taxon>
        <taxon>Betaproteobacteria</taxon>
        <taxon>Burkholderiales</taxon>
        <taxon>Oxalobacteraceae</taxon>
        <taxon>Janthinobacterium</taxon>
    </lineage>
</organism>
<evidence type="ECO:0000259" key="3">
    <source>
        <dbReference type="Pfam" id="PF00534"/>
    </source>
</evidence>
<feature type="domain" description="Glycosyl transferase family 1" evidence="3">
    <location>
        <begin position="165"/>
        <end position="323"/>
    </location>
</feature>
<dbReference type="InterPro" id="IPR028098">
    <property type="entry name" value="Glyco_trans_4-like_N"/>
</dbReference>
<dbReference type="PANTHER" id="PTHR12526">
    <property type="entry name" value="GLYCOSYLTRANSFERASE"/>
    <property type="match status" value="1"/>
</dbReference>
<accession>A0A3G2E4R6</accession>
<name>A0A3G2E4R6_9BURK</name>
<dbReference type="Proteomes" id="UP000279594">
    <property type="component" value="Chromosome"/>
</dbReference>